<proteinExistence type="predicted"/>
<dbReference type="AlphaFoldDB" id="A0A375J030"/>
<evidence type="ECO:0000313" key="1">
    <source>
        <dbReference type="EMBL" id="SPR98544.1"/>
    </source>
</evidence>
<sequence length="92" mass="9715">MGTPRGGRRTVPTRRPSSVARGVPSLTILMVMRIPIWLCPPCRAAAAVCLAKVEAQIMNHGAAADKLVLIRKGFAASSNYFVESLANPAALA</sequence>
<reference evidence="1 2" key="1">
    <citation type="submission" date="2018-01" db="EMBL/GenBank/DDBJ databases">
        <authorList>
            <person name="Gaut B.S."/>
            <person name="Morton B.R."/>
            <person name="Clegg M.T."/>
            <person name="Duvall M.R."/>
        </authorList>
    </citation>
    <scope>NUCLEOTIDE SEQUENCE [LARGE SCALE GENOMIC DNA]</scope>
    <source>
        <strain evidence="1">Cupriavidus taiwanensis cmp 52</strain>
    </source>
</reference>
<dbReference type="EMBL" id="OVTA01000021">
    <property type="protein sequence ID" value="SPR98544.1"/>
    <property type="molecule type" value="Genomic_DNA"/>
</dbReference>
<organism evidence="1 2">
    <name type="scientific">Cupriavidus taiwanensis</name>
    <dbReference type="NCBI Taxonomy" id="164546"/>
    <lineage>
        <taxon>Bacteria</taxon>
        <taxon>Pseudomonadati</taxon>
        <taxon>Pseudomonadota</taxon>
        <taxon>Betaproteobacteria</taxon>
        <taxon>Burkholderiales</taxon>
        <taxon>Burkholderiaceae</taxon>
        <taxon>Cupriavidus</taxon>
    </lineage>
</organism>
<accession>A0A375J030</accession>
<protein>
    <submittedName>
        <fullName evidence="1">Uncharacterized protein</fullName>
    </submittedName>
</protein>
<dbReference type="Proteomes" id="UP000256805">
    <property type="component" value="Unassembled WGS sequence"/>
</dbReference>
<evidence type="ECO:0000313" key="2">
    <source>
        <dbReference type="Proteomes" id="UP000256805"/>
    </source>
</evidence>
<name>A0A375J030_9BURK</name>
<gene>
    <name evidence="1" type="ORF">CBM2634_A280001</name>
</gene>